<name>W6MBW0_9GAMM</name>
<dbReference type="EMBL" id="CBTJ020000112">
    <property type="protein sequence ID" value="CDI04539.1"/>
    <property type="molecule type" value="Genomic_DNA"/>
</dbReference>
<accession>W6MBW0</accession>
<reference evidence="1" key="1">
    <citation type="submission" date="2013-07" db="EMBL/GenBank/DDBJ databases">
        <authorList>
            <person name="McIlroy S."/>
        </authorList>
    </citation>
    <scope>NUCLEOTIDE SEQUENCE [LARGE SCALE GENOMIC DNA]</scope>
    <source>
        <strain evidence="1">Run_A_D11</strain>
    </source>
</reference>
<reference evidence="1" key="2">
    <citation type="submission" date="2014-03" db="EMBL/GenBank/DDBJ databases">
        <title>Candidatus Competibacter-lineage genomes retrieved from metagenomes reveal functional metabolic diversity.</title>
        <authorList>
            <person name="McIlroy S.J."/>
            <person name="Albertsen M."/>
            <person name="Andresen E.K."/>
            <person name="Saunders A.M."/>
            <person name="Kristiansen R."/>
            <person name="Stokholm-Bjerregaard M."/>
            <person name="Nielsen K.L."/>
            <person name="Nielsen P.H."/>
        </authorList>
    </citation>
    <scope>NUCLEOTIDE SEQUENCE</scope>
    <source>
        <strain evidence="1">Run_A_D11</strain>
    </source>
</reference>
<dbReference type="AlphaFoldDB" id="W6MBW0"/>
<protein>
    <submittedName>
        <fullName evidence="1">Uncharacterized protein</fullName>
    </submittedName>
</protein>
<comment type="caution">
    <text evidence="1">The sequence shown here is derived from an EMBL/GenBank/DDBJ whole genome shotgun (WGS) entry which is preliminary data.</text>
</comment>
<evidence type="ECO:0000313" key="1">
    <source>
        <dbReference type="EMBL" id="CDI04539.1"/>
    </source>
</evidence>
<keyword evidence="2" id="KW-1185">Reference proteome</keyword>
<organism evidence="1 2">
    <name type="scientific">Candidatus Competibacter denitrificans Run_A_D11</name>
    <dbReference type="NCBI Taxonomy" id="1400863"/>
    <lineage>
        <taxon>Bacteria</taxon>
        <taxon>Pseudomonadati</taxon>
        <taxon>Pseudomonadota</taxon>
        <taxon>Gammaproteobacteria</taxon>
        <taxon>Candidatus Competibacteraceae</taxon>
        <taxon>Candidatus Competibacter</taxon>
    </lineage>
</organism>
<gene>
    <name evidence="1" type="ORF">BN873_990010</name>
</gene>
<dbReference type="Proteomes" id="UP000035760">
    <property type="component" value="Unassembled WGS sequence"/>
</dbReference>
<proteinExistence type="predicted"/>
<sequence length="70" mass="8042">MVECSPILGMQGQFRRRAHNCLDKDYLLPTQQLPIRSIHSSDHNTVLEPLCGRSSNANNYFHNRCEAGYH</sequence>
<evidence type="ECO:0000313" key="2">
    <source>
        <dbReference type="Proteomes" id="UP000035760"/>
    </source>
</evidence>